<feature type="transmembrane region" description="Helical" evidence="8">
    <location>
        <begin position="72"/>
        <end position="93"/>
    </location>
</feature>
<comment type="caution">
    <text evidence="9">The sequence shown here is derived from an EMBL/GenBank/DDBJ whole genome shotgun (WGS) entry which is preliminary data.</text>
</comment>
<keyword evidence="5 8" id="KW-0812">Transmembrane</keyword>
<comment type="similarity">
    <text evidence="2">Belongs to the binding-protein-dependent transport system permease family. FecCD subfamily.</text>
</comment>
<reference evidence="9 10" key="1">
    <citation type="journal article" date="2013" name="Genome Announc.">
        <title>Genome Sequence of Moraxella macacae 0408225, a Novel Bacterial Species Isolated from a Cynomolgus Macaque with Epistaxis.</title>
        <authorList>
            <person name="Ladner J.T."/>
            <person name="Whitehouse C.A."/>
            <person name="Koroleva G.I."/>
            <person name="Palacios G.F."/>
        </authorList>
    </citation>
    <scope>NUCLEOTIDE SEQUENCE [LARGE SCALE GENOMIC DNA]</scope>
    <source>
        <strain evidence="9 10">0408225</strain>
    </source>
</reference>
<feature type="transmembrane region" description="Helical" evidence="8">
    <location>
        <begin position="20"/>
        <end position="43"/>
    </location>
</feature>
<evidence type="ECO:0000256" key="2">
    <source>
        <dbReference type="ARBA" id="ARBA00007935"/>
    </source>
</evidence>
<evidence type="ECO:0000256" key="4">
    <source>
        <dbReference type="ARBA" id="ARBA00022475"/>
    </source>
</evidence>
<dbReference type="PANTHER" id="PTHR30472">
    <property type="entry name" value="FERRIC ENTEROBACTIN TRANSPORT SYSTEM PERMEASE PROTEIN"/>
    <property type="match status" value="1"/>
</dbReference>
<feature type="transmembrane region" description="Helical" evidence="8">
    <location>
        <begin position="159"/>
        <end position="183"/>
    </location>
</feature>
<dbReference type="Proteomes" id="UP000023795">
    <property type="component" value="Unassembled WGS sequence"/>
</dbReference>
<keyword evidence="3" id="KW-0813">Transport</keyword>
<keyword evidence="6 8" id="KW-1133">Transmembrane helix</keyword>
<keyword evidence="10" id="KW-1185">Reference proteome</keyword>
<dbReference type="NCBIfam" id="NF007866">
    <property type="entry name" value="PRK10577.1-2"/>
    <property type="match status" value="1"/>
</dbReference>
<dbReference type="SUPFAM" id="SSF81345">
    <property type="entry name" value="ABC transporter involved in vitamin B12 uptake, BtuC"/>
    <property type="match status" value="2"/>
</dbReference>
<dbReference type="InterPro" id="IPR037294">
    <property type="entry name" value="ABC_BtuC-like"/>
</dbReference>
<dbReference type="CDD" id="cd06550">
    <property type="entry name" value="TM_ABC_iron-siderophores_like"/>
    <property type="match status" value="2"/>
</dbReference>
<feature type="transmembrane region" description="Helical" evidence="8">
    <location>
        <begin position="415"/>
        <end position="432"/>
    </location>
</feature>
<dbReference type="RefSeq" id="WP_009767139.1">
    <property type="nucleotide sequence ID" value="NZ_ANIN01000001.1"/>
</dbReference>
<dbReference type="Gene3D" id="1.10.3470.10">
    <property type="entry name" value="ABC transporter involved in vitamin B12 uptake, BtuC"/>
    <property type="match status" value="2"/>
</dbReference>
<dbReference type="EMBL" id="ANIN01000001">
    <property type="protein sequence ID" value="ELA09319.1"/>
    <property type="molecule type" value="Genomic_DNA"/>
</dbReference>
<feature type="transmembrane region" description="Helical" evidence="8">
    <location>
        <begin position="555"/>
        <end position="576"/>
    </location>
</feature>
<dbReference type="eggNOG" id="COG0609">
    <property type="taxonomic scope" value="Bacteria"/>
</dbReference>
<evidence type="ECO:0000256" key="7">
    <source>
        <dbReference type="ARBA" id="ARBA00023136"/>
    </source>
</evidence>
<feature type="transmembrane region" description="Helical" evidence="8">
    <location>
        <begin position="266"/>
        <end position="285"/>
    </location>
</feature>
<evidence type="ECO:0000256" key="3">
    <source>
        <dbReference type="ARBA" id="ARBA00022448"/>
    </source>
</evidence>
<feature type="transmembrane region" description="Helical" evidence="8">
    <location>
        <begin position="292"/>
        <end position="317"/>
    </location>
</feature>
<dbReference type="STRING" id="1230338.MOMA_02900"/>
<keyword evidence="7 8" id="KW-0472">Membrane</keyword>
<comment type="subcellular location">
    <subcellularLocation>
        <location evidence="1">Cell membrane</location>
        <topology evidence="1">Multi-pass membrane protein</topology>
    </subcellularLocation>
</comment>
<evidence type="ECO:0000256" key="1">
    <source>
        <dbReference type="ARBA" id="ARBA00004651"/>
    </source>
</evidence>
<evidence type="ECO:0000313" key="10">
    <source>
        <dbReference type="Proteomes" id="UP000023795"/>
    </source>
</evidence>
<protein>
    <submittedName>
        <fullName evidence="9">Iron-hydroxamate transporter permease subunit</fullName>
    </submittedName>
</protein>
<dbReference type="GO" id="GO:0033214">
    <property type="term" value="P:siderophore-iron import into cell"/>
    <property type="evidence" value="ECO:0007669"/>
    <property type="project" value="TreeGrafter"/>
</dbReference>
<feature type="transmembrane region" description="Helical" evidence="8">
    <location>
        <begin position="601"/>
        <end position="624"/>
    </location>
</feature>
<feature type="transmembrane region" description="Helical" evidence="8">
    <location>
        <begin position="240"/>
        <end position="260"/>
    </location>
</feature>
<dbReference type="PATRIC" id="fig|1230338.3.peg.634"/>
<dbReference type="GO" id="GO:0022857">
    <property type="term" value="F:transmembrane transporter activity"/>
    <property type="evidence" value="ECO:0007669"/>
    <property type="project" value="InterPro"/>
</dbReference>
<evidence type="ECO:0000256" key="5">
    <source>
        <dbReference type="ARBA" id="ARBA00022692"/>
    </source>
</evidence>
<feature type="transmembrane region" description="Helical" evidence="8">
    <location>
        <begin position="453"/>
        <end position="477"/>
    </location>
</feature>
<dbReference type="Pfam" id="PF01032">
    <property type="entry name" value="FecCD"/>
    <property type="match status" value="2"/>
</dbReference>
<dbReference type="PANTHER" id="PTHR30472:SF37">
    <property type="entry name" value="FE(3+) DICITRATE TRANSPORT SYSTEM PERMEASE PROTEIN FECD-RELATED"/>
    <property type="match status" value="1"/>
</dbReference>
<feature type="transmembrane region" description="Helical" evidence="8">
    <location>
        <begin position="105"/>
        <end position="127"/>
    </location>
</feature>
<sequence length="694" mass="73377">MNGSPINKLTNKFTNQFTKLKTAPVLAFVALLALAMITAWLVIQNSWQFSLALLFAPSQALDLPQLATQLQLLPTMLVAMFAGGLLGVVSVLLQQLVKNTLASDTTLSLGVGAQLALLVVAVFLPSFGVYGRFWVAFVGAMASMGLLFAIAAKSRVNPVVLILGGLVISILFSAVSQLLIIFYPNLTMAVLLWGSGNLTQSSWQNSQFLLAISVILLPILFLLLKPLTLMSLDDRQAKSLGVPVSTMRLVLITLAAMVTASVVSRVGVLSFVGLAAASVVNVLAIRRVGMRLLAGFGFGAALLWLTNNLVALLKAWFGSLLALNLPVGAFTGILGAGLIIWLVLRQSRQQSTQLHEPSAFLMVKRKKIGLSFWLKVLLSLAILTALALFIAPNAVGNLAVQTDVDAMNQFRLPRTLSAMATGVMLAAAGVLLQNLTRNPMASPEVMGVSSGSALGVVLAFVFAPFLLNSGVLAFLGLDANAQMLLFALSGLLGAGVVLAVILGLARKLSPSYLLLVGVAISALMNGVLILIQISGDPRLQTILNWLSGTTYHANPSLAWGLILVAVLLFVASFFILKPLKLIALDTVVAKSLGVSVKRTEIVVLSLVALLSTASTLAIGPLSFVGLMMPHLAIQLGAVQLPKQLALSAILGAMLMLLADWVGRYAIFPYEIPAGVIASVVGGVYFLWLMRRYGG</sequence>
<dbReference type="InterPro" id="IPR000522">
    <property type="entry name" value="ABC_transptr_permease_BtuC"/>
</dbReference>
<gene>
    <name evidence="9" type="ORF">MOMA_02900</name>
</gene>
<accession>L2F8B8</accession>
<organism evidence="9 10">
    <name type="scientific">Moraxella macacae 0408225</name>
    <dbReference type="NCBI Taxonomy" id="1230338"/>
    <lineage>
        <taxon>Bacteria</taxon>
        <taxon>Pseudomonadati</taxon>
        <taxon>Pseudomonadota</taxon>
        <taxon>Gammaproteobacteria</taxon>
        <taxon>Moraxellales</taxon>
        <taxon>Moraxellaceae</taxon>
        <taxon>Moraxella</taxon>
    </lineage>
</organism>
<evidence type="ECO:0000256" key="8">
    <source>
        <dbReference type="SAM" id="Phobius"/>
    </source>
</evidence>
<feature type="transmembrane region" description="Helical" evidence="8">
    <location>
        <begin position="372"/>
        <end position="395"/>
    </location>
</feature>
<evidence type="ECO:0000313" key="9">
    <source>
        <dbReference type="EMBL" id="ELA09319.1"/>
    </source>
</evidence>
<dbReference type="OrthoDB" id="9811721at2"/>
<keyword evidence="4" id="KW-1003">Cell membrane</keyword>
<feature type="transmembrane region" description="Helical" evidence="8">
    <location>
        <begin position="644"/>
        <end position="662"/>
    </location>
</feature>
<dbReference type="GO" id="GO:0005886">
    <property type="term" value="C:plasma membrane"/>
    <property type="evidence" value="ECO:0007669"/>
    <property type="project" value="UniProtKB-SubCell"/>
</dbReference>
<feature type="transmembrane region" description="Helical" evidence="8">
    <location>
        <begin position="483"/>
        <end position="505"/>
    </location>
</feature>
<feature type="transmembrane region" description="Helical" evidence="8">
    <location>
        <begin position="512"/>
        <end position="535"/>
    </location>
</feature>
<dbReference type="AlphaFoldDB" id="L2F8B8"/>
<proteinExistence type="inferred from homology"/>
<feature type="transmembrane region" description="Helical" evidence="8">
    <location>
        <begin position="323"/>
        <end position="344"/>
    </location>
</feature>
<feature type="transmembrane region" description="Helical" evidence="8">
    <location>
        <begin position="208"/>
        <end position="228"/>
    </location>
</feature>
<feature type="transmembrane region" description="Helical" evidence="8">
    <location>
        <begin position="133"/>
        <end position="152"/>
    </location>
</feature>
<name>L2F8B8_9GAMM</name>
<feature type="transmembrane region" description="Helical" evidence="8">
    <location>
        <begin position="669"/>
        <end position="689"/>
    </location>
</feature>
<evidence type="ECO:0000256" key="6">
    <source>
        <dbReference type="ARBA" id="ARBA00022989"/>
    </source>
</evidence>